<gene>
    <name evidence="3" type="ORF">DEU29_11330</name>
</gene>
<reference evidence="3 4" key="1">
    <citation type="submission" date="2019-03" db="EMBL/GenBank/DDBJ databases">
        <title>Freshwater and sediment microbial communities from various areas in North America, analyzing microbe dynamics in response to fracking.</title>
        <authorList>
            <person name="Lamendella R."/>
        </authorList>
    </citation>
    <scope>NUCLEOTIDE SEQUENCE [LARGE SCALE GENOMIC DNA]</scope>
    <source>
        <strain evidence="3 4">18_TX</strain>
    </source>
</reference>
<evidence type="ECO:0000313" key="3">
    <source>
        <dbReference type="EMBL" id="TDP31259.1"/>
    </source>
</evidence>
<feature type="compositionally biased region" description="Basic and acidic residues" evidence="1">
    <location>
        <begin position="128"/>
        <end position="210"/>
    </location>
</feature>
<dbReference type="Gene3D" id="3.30.1150.10">
    <property type="match status" value="1"/>
</dbReference>
<dbReference type="GO" id="GO:0016020">
    <property type="term" value="C:membrane"/>
    <property type="evidence" value="ECO:0007669"/>
    <property type="project" value="InterPro"/>
</dbReference>
<name>A0A4R6P5M6_9GAMM</name>
<accession>A0A4R6P5M6</accession>
<proteinExistence type="predicted"/>
<dbReference type="SUPFAM" id="SSF74653">
    <property type="entry name" value="TolA/TonB C-terminal domain"/>
    <property type="match status" value="1"/>
</dbReference>
<comment type="caution">
    <text evidence="3">The sequence shown here is derived from an EMBL/GenBank/DDBJ whole genome shotgun (WGS) entry which is preliminary data.</text>
</comment>
<keyword evidence="3" id="KW-0132">Cell division</keyword>
<keyword evidence="4" id="KW-1185">Reference proteome</keyword>
<keyword evidence="2" id="KW-1133">Transmembrane helix</keyword>
<evidence type="ECO:0000256" key="2">
    <source>
        <dbReference type="SAM" id="Phobius"/>
    </source>
</evidence>
<dbReference type="GO" id="GO:0043213">
    <property type="term" value="P:bacteriocin transport"/>
    <property type="evidence" value="ECO:0007669"/>
    <property type="project" value="InterPro"/>
</dbReference>
<feature type="compositionally biased region" description="Basic and acidic residues" evidence="1">
    <location>
        <begin position="97"/>
        <end position="120"/>
    </location>
</feature>
<dbReference type="GO" id="GO:0051301">
    <property type="term" value="P:cell division"/>
    <property type="evidence" value="ECO:0007669"/>
    <property type="project" value="UniProtKB-KW"/>
</dbReference>
<dbReference type="GO" id="GO:0019534">
    <property type="term" value="F:toxin transmembrane transporter activity"/>
    <property type="evidence" value="ECO:0007669"/>
    <property type="project" value="InterPro"/>
</dbReference>
<protein>
    <submittedName>
        <fullName evidence="3">Cell division and transport-associated protein TolA</fullName>
    </submittedName>
</protein>
<keyword evidence="2" id="KW-0812">Transmembrane</keyword>
<dbReference type="EMBL" id="SNXI01000013">
    <property type="protein sequence ID" value="TDP31259.1"/>
    <property type="molecule type" value="Genomic_DNA"/>
</dbReference>
<dbReference type="AlphaFoldDB" id="A0A4R6P5M6"/>
<keyword evidence="2" id="KW-0472">Membrane</keyword>
<dbReference type="Proteomes" id="UP000295531">
    <property type="component" value="Unassembled WGS sequence"/>
</dbReference>
<dbReference type="NCBIfam" id="TIGR02794">
    <property type="entry name" value="tolA_full"/>
    <property type="match status" value="1"/>
</dbReference>
<feature type="region of interest" description="Disordered" evidence="1">
    <location>
        <begin position="97"/>
        <end position="213"/>
    </location>
</feature>
<evidence type="ECO:0000256" key="1">
    <source>
        <dbReference type="SAM" id="MobiDB-lite"/>
    </source>
</evidence>
<organism evidence="3 4">
    <name type="scientific">Idiomarina aquatica</name>
    <dbReference type="NCBI Taxonomy" id="1327752"/>
    <lineage>
        <taxon>Bacteria</taxon>
        <taxon>Pseudomonadati</taxon>
        <taxon>Pseudomonadota</taxon>
        <taxon>Gammaproteobacteria</taxon>
        <taxon>Alteromonadales</taxon>
        <taxon>Idiomarinaceae</taxon>
        <taxon>Idiomarina</taxon>
    </lineage>
</organism>
<dbReference type="InterPro" id="IPR014161">
    <property type="entry name" value="Tol-Pal_TolA"/>
</dbReference>
<sequence length="310" mass="35325">MAKKVAGTDSIKLPLLYSVGIHAAIGAVLLFSFEFAPTEPTPMEVSLSESDFQQQPDEIVSAVSVDKAAVEQQVQRIKEQKEAERRAEQQRIAELERQAEAARKAREREEQRRAEIERQQQIEQQEAAEARRAAEQAKKEAQQLAEERRKAEQAAKEAEERRKAAEEAERRAEEERKRREAERKRLEEERRKAAEREAQLQKEMEAERQRRAAARRQQMLSEIEKYQALIQQTIQRNWNVDESMSGKSCELTISVAPSGFVKSVTTGAGDPTVCRSAENAVLKATTLPVSEDPEVYEQMSTIKLTVKPQL</sequence>
<keyword evidence="3" id="KW-0131">Cell cycle</keyword>
<dbReference type="Pfam" id="PF06519">
    <property type="entry name" value="TolA"/>
    <property type="match status" value="1"/>
</dbReference>
<dbReference type="RefSeq" id="WP_243734552.1">
    <property type="nucleotide sequence ID" value="NZ_SNXI01000013.1"/>
</dbReference>
<feature type="transmembrane region" description="Helical" evidence="2">
    <location>
        <begin position="12"/>
        <end position="33"/>
    </location>
</feature>
<evidence type="ECO:0000313" key="4">
    <source>
        <dbReference type="Proteomes" id="UP000295531"/>
    </source>
</evidence>